<dbReference type="Proteomes" id="UP000646738">
    <property type="component" value="Unassembled WGS sequence"/>
</dbReference>
<protein>
    <submittedName>
        <fullName evidence="3">Uncharacterized protein</fullName>
    </submittedName>
</protein>
<organism evidence="3 4">
    <name type="scientific">Streptomyces rubradiris</name>
    <name type="common">Streptomyces achromogenes subsp. rubradiris</name>
    <dbReference type="NCBI Taxonomy" id="285531"/>
    <lineage>
        <taxon>Bacteria</taxon>
        <taxon>Bacillati</taxon>
        <taxon>Actinomycetota</taxon>
        <taxon>Actinomycetes</taxon>
        <taxon>Kitasatosporales</taxon>
        <taxon>Streptomycetaceae</taxon>
        <taxon>Streptomyces</taxon>
    </lineage>
</organism>
<name>A0ABQ3RHA6_STRRR</name>
<gene>
    <name evidence="3" type="ORF">Srubr_50890</name>
</gene>
<evidence type="ECO:0000313" key="4">
    <source>
        <dbReference type="Proteomes" id="UP000646738"/>
    </source>
</evidence>
<keyword evidence="2" id="KW-0472">Membrane</keyword>
<evidence type="ECO:0000256" key="2">
    <source>
        <dbReference type="SAM" id="Phobius"/>
    </source>
</evidence>
<reference evidence="4" key="1">
    <citation type="submission" date="2023-07" db="EMBL/GenBank/DDBJ databases">
        <title>Whole genome shotgun sequence of Streptomyces achromogenes subsp. rubradiris NBRC 14000.</title>
        <authorList>
            <person name="Komaki H."/>
            <person name="Tamura T."/>
        </authorList>
    </citation>
    <scope>NUCLEOTIDE SEQUENCE [LARGE SCALE GENOMIC DNA]</scope>
    <source>
        <strain evidence="4">NBRC 14000</strain>
    </source>
</reference>
<sequence length="578" mass="63174">MSTDHVPSQPLPPQQSPRVAVRPPAVAPRVSEACRLLCAGTYLDTKYRDQVIDELYGSEHRVVAPSFGFDAARVLAHALRARRVELAWAVAVTLLMALGAVASYWLLILVIPGLLMTFGKAIRGIADAPPVHRRLPSFVLRWVGRLLLAYLVYYSVVRGLGGTAEKEAGAGKVPGKRSALLTVLDFVTPDIRPWEAWLSLAVLLALGVCVAGQELHFVRVLRGELSSRGFASAAVDRAERFQGRRWLRVARRIRREQYSPLVMYHEAHPFCGAGTAQDPWVLAVELRPNGTSQTRALGNTTVLAAMRPFIEQLREVAESAEGSGQVVRDRLRGLRIDECVFLPVEGLRHREEAPYDQASFEAHRARAVEEGGEKRRHFLRIMVDGWEEGLVVTVFVRIHTQGRMLMLEIAPHALLPVRADFKDADHLAYRFADMNAFGKAVHIFTLVAGAPGQALMTLGRHALRGWRRLTGEADGTEPGGPALSVRELAAEPAGSLFQTMDVDRYLKSVQDRIAYGVKAALAEAGYQTGEFAQKIVHISNGGVNIDSVVGGTFAIGAHAHATTSGAQPLSQRGAGYGR</sequence>
<keyword evidence="4" id="KW-1185">Reference proteome</keyword>
<feature type="region of interest" description="Disordered" evidence="1">
    <location>
        <begin position="1"/>
        <end position="22"/>
    </location>
</feature>
<feature type="transmembrane region" description="Helical" evidence="2">
    <location>
        <begin position="86"/>
        <end position="118"/>
    </location>
</feature>
<keyword evidence="2" id="KW-0812">Transmembrane</keyword>
<proteinExistence type="predicted"/>
<comment type="caution">
    <text evidence="3">The sequence shown here is derived from an EMBL/GenBank/DDBJ whole genome shotgun (WGS) entry which is preliminary data.</text>
</comment>
<evidence type="ECO:0000256" key="1">
    <source>
        <dbReference type="SAM" id="MobiDB-lite"/>
    </source>
</evidence>
<dbReference type="EMBL" id="BNEA01000015">
    <property type="protein sequence ID" value="GHI55243.1"/>
    <property type="molecule type" value="Genomic_DNA"/>
</dbReference>
<keyword evidence="2" id="KW-1133">Transmembrane helix</keyword>
<evidence type="ECO:0000313" key="3">
    <source>
        <dbReference type="EMBL" id="GHI55243.1"/>
    </source>
</evidence>
<dbReference type="RefSeq" id="WP_189998689.1">
    <property type="nucleotide sequence ID" value="NZ_BNCB01000023.1"/>
</dbReference>
<accession>A0ABQ3RHA6</accession>